<evidence type="ECO:0000313" key="2">
    <source>
        <dbReference type="Proteomes" id="UP000186953"/>
    </source>
</evidence>
<name>A0A1N6PBT7_9FLAO</name>
<dbReference type="PROSITE" id="PS51257">
    <property type="entry name" value="PROKAR_LIPOPROTEIN"/>
    <property type="match status" value="1"/>
</dbReference>
<dbReference type="RefSeq" id="WP_159438992.1">
    <property type="nucleotide sequence ID" value="NZ_FTMA01000001.1"/>
</dbReference>
<dbReference type="EMBL" id="FTMA01000001">
    <property type="protein sequence ID" value="SIQ01747.1"/>
    <property type="molecule type" value="Genomic_DNA"/>
</dbReference>
<dbReference type="Proteomes" id="UP000186953">
    <property type="component" value="Unassembled WGS sequence"/>
</dbReference>
<dbReference type="OrthoDB" id="1013052at2"/>
<accession>A0A1N6PBT7</accession>
<dbReference type="STRING" id="228959.SAMN05421797_101368"/>
<evidence type="ECO:0000313" key="1">
    <source>
        <dbReference type="EMBL" id="SIQ01747.1"/>
    </source>
</evidence>
<proteinExistence type="predicted"/>
<keyword evidence="2" id="KW-1185">Reference proteome</keyword>
<dbReference type="AlphaFoldDB" id="A0A1N6PBT7"/>
<organism evidence="1 2">
    <name type="scientific">Maribacter ulvicola</name>
    <dbReference type="NCBI Taxonomy" id="228959"/>
    <lineage>
        <taxon>Bacteria</taxon>
        <taxon>Pseudomonadati</taxon>
        <taxon>Bacteroidota</taxon>
        <taxon>Flavobacteriia</taxon>
        <taxon>Flavobacteriales</taxon>
        <taxon>Flavobacteriaceae</taxon>
        <taxon>Maribacter</taxon>
    </lineage>
</organism>
<gene>
    <name evidence="1" type="ORF">SAMN05421797_101368</name>
</gene>
<sequence>MLKRILLIAIFGVIFLGCETDSLPCEDRYIEVPGQNGPVCVSEGEVRAIYILTP</sequence>
<protein>
    <submittedName>
        <fullName evidence="1">Uncharacterized protein</fullName>
    </submittedName>
</protein>
<reference evidence="2" key="1">
    <citation type="submission" date="2017-01" db="EMBL/GenBank/DDBJ databases">
        <authorList>
            <person name="Varghese N."/>
            <person name="Submissions S."/>
        </authorList>
    </citation>
    <scope>NUCLEOTIDE SEQUENCE [LARGE SCALE GENOMIC DNA]</scope>
    <source>
        <strain evidence="2">DSM 15366</strain>
    </source>
</reference>